<dbReference type="EMBL" id="FLQY01000281">
    <property type="protein sequence ID" value="SBT09850.1"/>
    <property type="molecule type" value="Genomic_DNA"/>
</dbReference>
<comment type="catalytic activity">
    <reaction evidence="9">
        <text>DNA(n) + a 2'-deoxyribonucleoside 5'-triphosphate = DNA(n+1) + diphosphate</text>
        <dbReference type="Rhea" id="RHEA:22508"/>
        <dbReference type="Rhea" id="RHEA-COMP:17339"/>
        <dbReference type="Rhea" id="RHEA-COMP:17340"/>
        <dbReference type="ChEBI" id="CHEBI:33019"/>
        <dbReference type="ChEBI" id="CHEBI:61560"/>
        <dbReference type="ChEBI" id="CHEBI:173112"/>
        <dbReference type="EC" id="2.7.7.49"/>
    </reaction>
</comment>
<dbReference type="InterPro" id="IPR000123">
    <property type="entry name" value="Reverse_transcriptase_msDNA"/>
</dbReference>
<evidence type="ECO:0000256" key="10">
    <source>
        <dbReference type="SAM" id="MobiDB-lite"/>
    </source>
</evidence>
<dbReference type="PRINTS" id="PR00866">
    <property type="entry name" value="RNADNAPOLMS"/>
</dbReference>
<keyword evidence="13" id="KW-1185">Reference proteome</keyword>
<dbReference type="GO" id="GO:0046872">
    <property type="term" value="F:metal ion binding"/>
    <property type="evidence" value="ECO:0007669"/>
    <property type="project" value="UniProtKB-KW"/>
</dbReference>
<keyword evidence="3" id="KW-0548">Nucleotidyltransferase</keyword>
<keyword evidence="6 12" id="KW-0695">RNA-directed DNA polymerase</keyword>
<keyword evidence="7" id="KW-0051">Antiviral defense</keyword>
<dbReference type="AlphaFoldDB" id="A0A1A8XXZ9"/>
<dbReference type="GO" id="GO:0003723">
    <property type="term" value="F:RNA binding"/>
    <property type="evidence" value="ECO:0007669"/>
    <property type="project" value="InterPro"/>
</dbReference>
<evidence type="ECO:0000256" key="3">
    <source>
        <dbReference type="ARBA" id="ARBA00022695"/>
    </source>
</evidence>
<dbReference type="EC" id="2.7.7.49" evidence="1"/>
<dbReference type="PROSITE" id="PS50878">
    <property type="entry name" value="RT_POL"/>
    <property type="match status" value="1"/>
</dbReference>
<evidence type="ECO:0000259" key="11">
    <source>
        <dbReference type="PROSITE" id="PS50878"/>
    </source>
</evidence>
<gene>
    <name evidence="12" type="ORF">PROAA_3510001</name>
</gene>
<dbReference type="InterPro" id="IPR000477">
    <property type="entry name" value="RT_dom"/>
</dbReference>
<evidence type="ECO:0000256" key="8">
    <source>
        <dbReference type="ARBA" id="ARBA00034120"/>
    </source>
</evidence>
<evidence type="ECO:0000256" key="7">
    <source>
        <dbReference type="ARBA" id="ARBA00023118"/>
    </source>
</evidence>
<dbReference type="CDD" id="cd01651">
    <property type="entry name" value="RT_G2_intron"/>
    <property type="match status" value="1"/>
</dbReference>
<evidence type="ECO:0000256" key="2">
    <source>
        <dbReference type="ARBA" id="ARBA00022679"/>
    </source>
</evidence>
<dbReference type="PANTHER" id="PTHR34047">
    <property type="entry name" value="NUCLEAR INTRON MATURASE 1, MITOCHONDRIAL-RELATED"/>
    <property type="match status" value="1"/>
</dbReference>
<evidence type="ECO:0000256" key="1">
    <source>
        <dbReference type="ARBA" id="ARBA00012493"/>
    </source>
</evidence>
<evidence type="ECO:0000256" key="5">
    <source>
        <dbReference type="ARBA" id="ARBA00022842"/>
    </source>
</evidence>
<dbReference type="SUPFAM" id="SSF56672">
    <property type="entry name" value="DNA/RNA polymerases"/>
    <property type="match status" value="1"/>
</dbReference>
<feature type="compositionally biased region" description="Basic and acidic residues" evidence="10">
    <location>
        <begin position="14"/>
        <end position="48"/>
    </location>
</feature>
<evidence type="ECO:0000313" key="13">
    <source>
        <dbReference type="Proteomes" id="UP000199600"/>
    </source>
</evidence>
<proteinExistence type="inferred from homology"/>
<keyword evidence="5" id="KW-0460">Magnesium</keyword>
<dbReference type="InterPro" id="IPR051083">
    <property type="entry name" value="GrpII_Intron_Splice-Mob/Def"/>
</dbReference>
<protein>
    <recommendedName>
        <fullName evidence="1">RNA-directed DNA polymerase</fullName>
        <ecNumber evidence="1">2.7.7.49</ecNumber>
    </recommendedName>
</protein>
<accession>A0A1A8XXZ9</accession>
<name>A0A1A8XXZ9_9RHOO</name>
<evidence type="ECO:0000256" key="9">
    <source>
        <dbReference type="ARBA" id="ARBA00048173"/>
    </source>
</evidence>
<sequence>MLQQIEAGPLETAAEYRGEVSRGHSRRRPAEGPNDERQRTVTKRDGNASDHLLTQAAAMPQDELVAGSSGQPASIQTQALLAQVLERANLQRALKQVRQNKGAPGIDGMTVDDLPGYLLLHWLEIRAQLEAGRYRPQPVKRVEIPKPDGKTRPLGIPTVLDRFIQQAIAQVVSAQWEPHFHHHSYGFRPQRSAHQAVREVQANIRAGYGWVVDMDLQAFFDRVNHDRLMARLKSRCRDADLLRLVNRFLKAGVSVAGSLEATTMGVPQGGPLSPVLANVVLDELDWELDRRGHRFARYADDCNILVKSKRAGQRVMASVTRYVSDTLRLTVNPLKTKFQWRLTPASSALSAAAVAKSAVDRPMNRKFLGFTVSRNGAKLKVAEKAIDKLKDRVRELTRRTRGNTIGKIVAELRETLLGWKSVLRHCRSAESSARDRQVGTPQVTLLSLETMGTGRLSGTAQAWRIGP</sequence>
<evidence type="ECO:0000256" key="4">
    <source>
        <dbReference type="ARBA" id="ARBA00022723"/>
    </source>
</evidence>
<dbReference type="GO" id="GO:0051607">
    <property type="term" value="P:defense response to virus"/>
    <property type="evidence" value="ECO:0007669"/>
    <property type="project" value="UniProtKB-KW"/>
</dbReference>
<dbReference type="Proteomes" id="UP000199600">
    <property type="component" value="Unassembled WGS sequence"/>
</dbReference>
<reference evidence="12 13" key="1">
    <citation type="submission" date="2016-06" db="EMBL/GenBank/DDBJ databases">
        <authorList>
            <person name="Kjaerup R.B."/>
            <person name="Dalgaard T.S."/>
            <person name="Juul-Madsen H.R."/>
        </authorList>
    </citation>
    <scope>NUCLEOTIDE SEQUENCE [LARGE SCALE GENOMIC DNA]</scope>
    <source>
        <strain evidence="12">2</strain>
    </source>
</reference>
<dbReference type="InterPro" id="IPR030931">
    <property type="entry name" value="Group_II_RT_mat"/>
</dbReference>
<dbReference type="GO" id="GO:0003964">
    <property type="term" value="F:RNA-directed DNA polymerase activity"/>
    <property type="evidence" value="ECO:0007669"/>
    <property type="project" value="UniProtKB-KW"/>
</dbReference>
<dbReference type="PANTHER" id="PTHR34047:SF8">
    <property type="entry name" value="PROTEIN YKFC"/>
    <property type="match status" value="1"/>
</dbReference>
<feature type="domain" description="Reverse transcriptase" evidence="11">
    <location>
        <begin position="125"/>
        <end position="372"/>
    </location>
</feature>
<organism evidence="12 13">
    <name type="scientific">Candidatus Propionivibrio aalborgensis</name>
    <dbReference type="NCBI Taxonomy" id="1860101"/>
    <lineage>
        <taxon>Bacteria</taxon>
        <taxon>Pseudomonadati</taxon>
        <taxon>Pseudomonadota</taxon>
        <taxon>Betaproteobacteria</taxon>
        <taxon>Rhodocyclales</taxon>
        <taxon>Rhodocyclaceae</taxon>
        <taxon>Propionivibrio</taxon>
    </lineage>
</organism>
<dbReference type="NCBIfam" id="TIGR04416">
    <property type="entry name" value="group_II_RT_mat"/>
    <property type="match status" value="1"/>
</dbReference>
<dbReference type="Pfam" id="PF00078">
    <property type="entry name" value="RVT_1"/>
    <property type="match status" value="1"/>
</dbReference>
<keyword evidence="4" id="KW-0479">Metal-binding</keyword>
<dbReference type="InterPro" id="IPR043502">
    <property type="entry name" value="DNA/RNA_pol_sf"/>
</dbReference>
<evidence type="ECO:0000313" key="12">
    <source>
        <dbReference type="EMBL" id="SBT09850.1"/>
    </source>
</evidence>
<feature type="region of interest" description="Disordered" evidence="10">
    <location>
        <begin position="1"/>
        <end position="49"/>
    </location>
</feature>
<comment type="similarity">
    <text evidence="8">Belongs to the bacterial reverse transcriptase family.</text>
</comment>
<keyword evidence="2" id="KW-0808">Transferase</keyword>
<evidence type="ECO:0000256" key="6">
    <source>
        <dbReference type="ARBA" id="ARBA00022918"/>
    </source>
</evidence>